<keyword evidence="2" id="KW-1185">Reference proteome</keyword>
<sequence>MCGFQEKSAPLENSHFFSCKYQKCDLQFELDFPVVLQIF</sequence>
<reference evidence="1 2" key="1">
    <citation type="submission" date="2013-11" db="EMBL/GenBank/DDBJ databases">
        <title>Genome sequencing of Stegodyphus mimosarum.</title>
        <authorList>
            <person name="Bechsgaard J."/>
        </authorList>
    </citation>
    <scope>NUCLEOTIDE SEQUENCE [LARGE SCALE GENOMIC DNA]</scope>
</reference>
<evidence type="ECO:0000313" key="1">
    <source>
        <dbReference type="EMBL" id="KFM57156.1"/>
    </source>
</evidence>
<dbReference type="AlphaFoldDB" id="A0A087SWB7"/>
<protein>
    <submittedName>
        <fullName evidence="1">Uncharacterized protein</fullName>
    </submittedName>
</protein>
<organism evidence="1 2">
    <name type="scientific">Stegodyphus mimosarum</name>
    <name type="common">African social velvet spider</name>
    <dbReference type="NCBI Taxonomy" id="407821"/>
    <lineage>
        <taxon>Eukaryota</taxon>
        <taxon>Metazoa</taxon>
        <taxon>Ecdysozoa</taxon>
        <taxon>Arthropoda</taxon>
        <taxon>Chelicerata</taxon>
        <taxon>Arachnida</taxon>
        <taxon>Araneae</taxon>
        <taxon>Araneomorphae</taxon>
        <taxon>Entelegynae</taxon>
        <taxon>Eresoidea</taxon>
        <taxon>Eresidae</taxon>
        <taxon>Stegodyphus</taxon>
    </lineage>
</organism>
<proteinExistence type="predicted"/>
<dbReference type="Proteomes" id="UP000054359">
    <property type="component" value="Unassembled WGS sequence"/>
</dbReference>
<name>A0A087SWB7_STEMI</name>
<dbReference type="EMBL" id="KK112243">
    <property type="protein sequence ID" value="KFM57156.1"/>
    <property type="molecule type" value="Genomic_DNA"/>
</dbReference>
<accession>A0A087SWB7</accession>
<evidence type="ECO:0000313" key="2">
    <source>
        <dbReference type="Proteomes" id="UP000054359"/>
    </source>
</evidence>
<feature type="non-terminal residue" evidence="1">
    <location>
        <position position="39"/>
    </location>
</feature>
<gene>
    <name evidence="1" type="ORF">X975_21514</name>
</gene>